<protein>
    <recommendedName>
        <fullName evidence="3">ABC transporter ATP-binding protein</fullName>
    </recommendedName>
</protein>
<organism evidence="1 2">
    <name type="scientific">Sorangium cellulosum</name>
    <name type="common">Polyangium cellulosum</name>
    <dbReference type="NCBI Taxonomy" id="56"/>
    <lineage>
        <taxon>Bacteria</taxon>
        <taxon>Pseudomonadati</taxon>
        <taxon>Myxococcota</taxon>
        <taxon>Polyangia</taxon>
        <taxon>Polyangiales</taxon>
        <taxon>Polyangiaceae</taxon>
        <taxon>Sorangium</taxon>
    </lineage>
</organism>
<dbReference type="EMBL" id="JEMA01000962">
    <property type="protein sequence ID" value="KYF63854.1"/>
    <property type="molecule type" value="Genomic_DNA"/>
</dbReference>
<sequence>MKGRTTLIIAHRLSTVMGADRVLVMDGGTIVQSGAHAALIVQDGLYRRLVERQFVSADLRTIAG</sequence>
<dbReference type="PANTHER" id="PTHR43394:SF1">
    <property type="entry name" value="ATP-BINDING CASSETTE SUB-FAMILY B MEMBER 10, MITOCHONDRIAL"/>
    <property type="match status" value="1"/>
</dbReference>
<dbReference type="InterPro" id="IPR039421">
    <property type="entry name" value="Type_1_exporter"/>
</dbReference>
<accession>A0A150Q7B7</accession>
<comment type="caution">
    <text evidence="1">The sequence shown here is derived from an EMBL/GenBank/DDBJ whole genome shotgun (WGS) entry which is preliminary data.</text>
</comment>
<name>A0A150Q7B7_SORCE</name>
<gene>
    <name evidence="1" type="ORF">BE15_28370</name>
</gene>
<proteinExistence type="predicted"/>
<dbReference type="Gene3D" id="3.40.50.300">
    <property type="entry name" value="P-loop containing nucleotide triphosphate hydrolases"/>
    <property type="match status" value="1"/>
</dbReference>
<evidence type="ECO:0000313" key="2">
    <source>
        <dbReference type="Proteomes" id="UP000075260"/>
    </source>
</evidence>
<reference evidence="1 2" key="1">
    <citation type="submission" date="2014-02" db="EMBL/GenBank/DDBJ databases">
        <title>The small core and large imbalanced accessory genome model reveals a collaborative survival strategy of Sorangium cellulosum strains in nature.</title>
        <authorList>
            <person name="Han K."/>
            <person name="Peng R."/>
            <person name="Blom J."/>
            <person name="Li Y.-Z."/>
        </authorList>
    </citation>
    <scope>NUCLEOTIDE SEQUENCE [LARGE SCALE GENOMIC DNA]</scope>
    <source>
        <strain evidence="1 2">So0008-312</strain>
    </source>
</reference>
<dbReference type="GO" id="GO:0015421">
    <property type="term" value="F:ABC-type oligopeptide transporter activity"/>
    <property type="evidence" value="ECO:0007669"/>
    <property type="project" value="TreeGrafter"/>
</dbReference>
<dbReference type="AlphaFoldDB" id="A0A150Q7B7"/>
<dbReference type="Proteomes" id="UP000075260">
    <property type="component" value="Unassembled WGS sequence"/>
</dbReference>
<dbReference type="SUPFAM" id="SSF52540">
    <property type="entry name" value="P-loop containing nucleoside triphosphate hydrolases"/>
    <property type="match status" value="1"/>
</dbReference>
<evidence type="ECO:0000313" key="1">
    <source>
        <dbReference type="EMBL" id="KYF63854.1"/>
    </source>
</evidence>
<evidence type="ECO:0008006" key="3">
    <source>
        <dbReference type="Google" id="ProtNLM"/>
    </source>
</evidence>
<dbReference type="PANTHER" id="PTHR43394">
    <property type="entry name" value="ATP-DEPENDENT PERMEASE MDL1, MITOCHONDRIAL"/>
    <property type="match status" value="1"/>
</dbReference>
<dbReference type="InterPro" id="IPR027417">
    <property type="entry name" value="P-loop_NTPase"/>
</dbReference>